<feature type="domain" description="Methyl-accepting transducer" evidence="5">
    <location>
        <begin position="343"/>
        <end position="593"/>
    </location>
</feature>
<keyword evidence="3" id="KW-0807">Transducer</keyword>
<comment type="similarity">
    <text evidence="2">Belongs to the methyl-accepting chemotaxis (MCP) protein family.</text>
</comment>
<evidence type="ECO:0000313" key="7">
    <source>
        <dbReference type="Proteomes" id="UP000196531"/>
    </source>
</evidence>
<dbReference type="PANTHER" id="PTHR43531">
    <property type="entry name" value="PROTEIN ICFG"/>
    <property type="match status" value="1"/>
</dbReference>
<dbReference type="PANTHER" id="PTHR43531:SF11">
    <property type="entry name" value="METHYL-ACCEPTING CHEMOTAXIS PROTEIN 3"/>
    <property type="match status" value="1"/>
</dbReference>
<dbReference type="GO" id="GO:0004888">
    <property type="term" value="F:transmembrane signaling receptor activity"/>
    <property type="evidence" value="ECO:0007669"/>
    <property type="project" value="InterPro"/>
</dbReference>
<reference evidence="7" key="1">
    <citation type="journal article" date="2017" name="Proc. Natl. Acad. Sci. U.S.A.">
        <title>Simulation of Deepwater Horizon oil plume reveals substrate specialization within a complex community of hydrocarbon-degraders.</title>
        <authorList>
            <person name="Hu P."/>
            <person name="Dubinsky E.A."/>
            <person name="Probst A.J."/>
            <person name="Wang J."/>
            <person name="Sieber C.M.K."/>
            <person name="Tom L.M."/>
            <person name="Gardinali P."/>
            <person name="Banfield J.F."/>
            <person name="Atlas R.M."/>
            <person name="Andersen G.L."/>
        </authorList>
    </citation>
    <scope>NUCLEOTIDE SEQUENCE [LARGE SCALE GENOMIC DNA]</scope>
</reference>
<dbReference type="InterPro" id="IPR013587">
    <property type="entry name" value="Nitrate/nitrite_sensing"/>
</dbReference>
<dbReference type="InterPro" id="IPR004089">
    <property type="entry name" value="MCPsignal_dom"/>
</dbReference>
<name>A0A1Y5FA67_9BACT</name>
<evidence type="ECO:0000256" key="3">
    <source>
        <dbReference type="PROSITE-ProRule" id="PRU00284"/>
    </source>
</evidence>
<dbReference type="Proteomes" id="UP000196531">
    <property type="component" value="Unassembled WGS sequence"/>
</dbReference>
<sequence length="678" mass="74785">MKKINITLTWQIVILVTISLLSFTGISTLYLSSNYDVYNAQNKVDRYMEVLKEVAPLVNSLQIERGLSSGYISGVENLKQILSHRSVVDRNIINFEKSIVDADLTDNVVLVELKHKMKNLVHFRELVDNKTDLALHLKNYSDLIYSLLGHYNYTADNGSSLGYVSLIISLRILEEAKEDLGLLRANLTNIFTANDPIRQKTANNLLKLYNSALSNLNSPVLQLSGKGKKTLATFKEKETWKIVKKSYEKVLLRKYNGDFGIEPIKFFDTISSAVQDINLLLESEFSHLTDNLIAPSIAKESSKIYLMTFMTSLGFLIVVGLSCYTIRGINERLNSLIDSLHSGASVVSLESKNLSKNSLKLSEYATENSSSIQETAASIEEISSMVRKNVSEAEKSKDISDSTTETSNLAIRKMKELTVSMNSIIDSNEKISGLVKIFDEISEKTKIIDDIVFQTKILSFNASVEAERAGEHGRGFGVVAREVSNLAQLSGKAATEISSIVKESTKAAETVASENKEKVTQGHNILTEATAFIDEISSTLIKITKNSEQILISSKDQADGIEQVNKAISELDLTTQQNVKLSDITSLSSQELNKQSVLLTTAVDDIVSLVKGKNNKHISLQEKTSHNSVINQVSNVLSLSPNMVSVPQPAFESATNMAVGDDTVSVADSSDQDEWEKI</sequence>
<dbReference type="Gene3D" id="1.10.287.950">
    <property type="entry name" value="Methyl-accepting chemotaxis protein"/>
    <property type="match status" value="1"/>
</dbReference>
<feature type="transmembrane region" description="Helical" evidence="4">
    <location>
        <begin position="12"/>
        <end position="31"/>
    </location>
</feature>
<dbReference type="Pfam" id="PF00015">
    <property type="entry name" value="MCPsignal"/>
    <property type="match status" value="1"/>
</dbReference>
<keyword evidence="4" id="KW-1133">Transmembrane helix</keyword>
<proteinExistence type="inferred from homology"/>
<dbReference type="EMBL" id="MAAO01000008">
    <property type="protein sequence ID" value="OUR95440.1"/>
    <property type="molecule type" value="Genomic_DNA"/>
</dbReference>
<evidence type="ECO:0000259" key="5">
    <source>
        <dbReference type="PROSITE" id="PS50111"/>
    </source>
</evidence>
<evidence type="ECO:0000256" key="4">
    <source>
        <dbReference type="SAM" id="Phobius"/>
    </source>
</evidence>
<keyword evidence="4" id="KW-0472">Membrane</keyword>
<evidence type="ECO:0000256" key="2">
    <source>
        <dbReference type="ARBA" id="ARBA00029447"/>
    </source>
</evidence>
<evidence type="ECO:0000256" key="1">
    <source>
        <dbReference type="ARBA" id="ARBA00022500"/>
    </source>
</evidence>
<accession>A0A1Y5FA67</accession>
<gene>
    <name evidence="6" type="ORF">A9Q84_16540</name>
</gene>
<evidence type="ECO:0000313" key="6">
    <source>
        <dbReference type="EMBL" id="OUR95440.1"/>
    </source>
</evidence>
<keyword evidence="4" id="KW-0812">Transmembrane</keyword>
<dbReference type="PRINTS" id="PR00260">
    <property type="entry name" value="CHEMTRNSDUCR"/>
</dbReference>
<comment type="caution">
    <text evidence="6">The sequence shown here is derived from an EMBL/GenBank/DDBJ whole genome shotgun (WGS) entry which is preliminary data.</text>
</comment>
<dbReference type="GO" id="GO:0005886">
    <property type="term" value="C:plasma membrane"/>
    <property type="evidence" value="ECO:0007669"/>
    <property type="project" value="TreeGrafter"/>
</dbReference>
<keyword evidence="1" id="KW-0145">Chemotaxis</keyword>
<dbReference type="InterPro" id="IPR004090">
    <property type="entry name" value="Chemotax_Me-accpt_rcpt"/>
</dbReference>
<dbReference type="SMART" id="SM00283">
    <property type="entry name" value="MA"/>
    <property type="match status" value="1"/>
</dbReference>
<dbReference type="InterPro" id="IPR051310">
    <property type="entry name" value="MCP_chemotaxis"/>
</dbReference>
<dbReference type="Pfam" id="PF08376">
    <property type="entry name" value="NIT"/>
    <property type="match status" value="1"/>
</dbReference>
<dbReference type="PROSITE" id="PS50111">
    <property type="entry name" value="CHEMOTAXIS_TRANSDUC_2"/>
    <property type="match status" value="1"/>
</dbReference>
<dbReference type="GO" id="GO:0007165">
    <property type="term" value="P:signal transduction"/>
    <property type="evidence" value="ECO:0007669"/>
    <property type="project" value="UniProtKB-KW"/>
</dbReference>
<feature type="transmembrane region" description="Helical" evidence="4">
    <location>
        <begin position="304"/>
        <end position="326"/>
    </location>
</feature>
<dbReference type="SUPFAM" id="SSF58104">
    <property type="entry name" value="Methyl-accepting chemotaxis protein (MCP) signaling domain"/>
    <property type="match status" value="1"/>
</dbReference>
<organism evidence="6 7">
    <name type="scientific">Halobacteriovorax marinus</name>
    <dbReference type="NCBI Taxonomy" id="97084"/>
    <lineage>
        <taxon>Bacteria</taxon>
        <taxon>Pseudomonadati</taxon>
        <taxon>Bdellovibrionota</taxon>
        <taxon>Bacteriovoracia</taxon>
        <taxon>Bacteriovoracales</taxon>
        <taxon>Halobacteriovoraceae</taxon>
        <taxon>Halobacteriovorax</taxon>
    </lineage>
</organism>
<dbReference type="GO" id="GO:0006935">
    <property type="term" value="P:chemotaxis"/>
    <property type="evidence" value="ECO:0007669"/>
    <property type="project" value="UniProtKB-KW"/>
</dbReference>
<protein>
    <recommendedName>
        <fullName evidence="5">Methyl-accepting transducer domain-containing protein</fullName>
    </recommendedName>
</protein>
<dbReference type="AlphaFoldDB" id="A0A1Y5FA67"/>